<dbReference type="InterPro" id="IPR052155">
    <property type="entry name" value="Biofilm_reg_signaling"/>
</dbReference>
<evidence type="ECO:0000259" key="2">
    <source>
        <dbReference type="PROSITE" id="PS50887"/>
    </source>
</evidence>
<reference evidence="3 4" key="1">
    <citation type="submission" date="2019-07" db="EMBL/GenBank/DDBJ databases">
        <title>R&amp;d 2014.</title>
        <authorList>
            <person name="Klenk H.-P."/>
        </authorList>
    </citation>
    <scope>NUCLEOTIDE SEQUENCE [LARGE SCALE GENOMIC DNA]</scope>
    <source>
        <strain evidence="3 4">DSM 45764</strain>
    </source>
</reference>
<dbReference type="PANTHER" id="PTHR44757">
    <property type="entry name" value="DIGUANYLATE CYCLASE DGCP"/>
    <property type="match status" value="1"/>
</dbReference>
<sequence>MLARQATGVLFGAAVVAVALALLTDLVPPRPAGGVLLGCLALGLWRRQRGDRDRARGFARLLQSPSFARSLAQAGSDAALVLDGTLRISWAAPGLSAATPVDVPLTGSRLADVVHPDDAAGVLAWLTGPSDVPGPTGVHTFRLPVPGVGWRVLEAAATDLRADAEVRALVLHCRDVGARLDRERELSSLAFTDPLTGLPNRAAQQRSLAQLLDRPAGADPSGEVALLVIEVLGLREAGEQAGRDVVDVAVAEVARRLRATVRTEDQVARLSAEAFGVLAHGTGDEPDRLAARCLAVIEAPIGTDAGLVDLTAVVGVVALPPGLTGRQASDRADLAVLDARAAGPGSVRRYRPELTAARDRRDQLRRDLVGARERGELTLVWQPIVSLTDHQVAGVEALLRWRHPVHGEVQPEEFLPVAERAGLVVELQRWLLAEATAGVQQLPQHGPAPLRLGVNVSAAHLAAGTLVADVTTALAASGLSPERLVVEVPEAALDGPHVIDDVTALRLMGVHLALDDFGSGRSALPRLGRLPVDVIKLDRALLAAVDRDAYTRVVCESVVGLGASLGIDVVAEGVETTSQLAVLEGVGCGFAQGFLLSRPVPLGALTELLDAGAGRLWPGLVGRAV</sequence>
<comment type="caution">
    <text evidence="3">The sequence shown here is derived from an EMBL/GenBank/DDBJ whole genome shotgun (WGS) entry which is preliminary data.</text>
</comment>
<organism evidence="3 4">
    <name type="scientific">Modestobacter roseus</name>
    <dbReference type="NCBI Taxonomy" id="1181884"/>
    <lineage>
        <taxon>Bacteria</taxon>
        <taxon>Bacillati</taxon>
        <taxon>Actinomycetota</taxon>
        <taxon>Actinomycetes</taxon>
        <taxon>Geodermatophilales</taxon>
        <taxon>Geodermatophilaceae</taxon>
        <taxon>Modestobacter</taxon>
    </lineage>
</organism>
<evidence type="ECO:0000259" key="1">
    <source>
        <dbReference type="PROSITE" id="PS50883"/>
    </source>
</evidence>
<proteinExistence type="predicted"/>
<dbReference type="PROSITE" id="PS50887">
    <property type="entry name" value="GGDEF"/>
    <property type="match status" value="1"/>
</dbReference>
<gene>
    <name evidence="3" type="ORF">JD78_02495</name>
</gene>
<name>A0A562IT96_9ACTN</name>
<evidence type="ECO:0000313" key="4">
    <source>
        <dbReference type="Proteomes" id="UP000321490"/>
    </source>
</evidence>
<feature type="domain" description="EAL" evidence="1">
    <location>
        <begin position="361"/>
        <end position="613"/>
    </location>
</feature>
<dbReference type="Gene3D" id="3.20.20.450">
    <property type="entry name" value="EAL domain"/>
    <property type="match status" value="1"/>
</dbReference>
<dbReference type="AlphaFoldDB" id="A0A562IT96"/>
<dbReference type="SUPFAM" id="SSF141868">
    <property type="entry name" value="EAL domain-like"/>
    <property type="match status" value="1"/>
</dbReference>
<dbReference type="SMART" id="SM00052">
    <property type="entry name" value="EAL"/>
    <property type="match status" value="1"/>
</dbReference>
<dbReference type="Pfam" id="PF00563">
    <property type="entry name" value="EAL"/>
    <property type="match status" value="1"/>
</dbReference>
<keyword evidence="4" id="KW-1185">Reference proteome</keyword>
<dbReference type="SMART" id="SM00267">
    <property type="entry name" value="GGDEF"/>
    <property type="match status" value="1"/>
</dbReference>
<dbReference type="PANTHER" id="PTHR44757:SF2">
    <property type="entry name" value="BIOFILM ARCHITECTURE MAINTENANCE PROTEIN MBAA"/>
    <property type="match status" value="1"/>
</dbReference>
<dbReference type="PROSITE" id="PS50883">
    <property type="entry name" value="EAL"/>
    <property type="match status" value="1"/>
</dbReference>
<accession>A0A562IT96</accession>
<dbReference type="Gene3D" id="3.30.70.270">
    <property type="match status" value="1"/>
</dbReference>
<dbReference type="NCBIfam" id="TIGR00254">
    <property type="entry name" value="GGDEF"/>
    <property type="match status" value="1"/>
</dbReference>
<dbReference type="EMBL" id="VLKF01000001">
    <property type="protein sequence ID" value="TWH73963.1"/>
    <property type="molecule type" value="Genomic_DNA"/>
</dbReference>
<dbReference type="InterPro" id="IPR035919">
    <property type="entry name" value="EAL_sf"/>
</dbReference>
<protein>
    <submittedName>
        <fullName evidence="3">Diguanylate cyclase (GGDEF)-like protein</fullName>
    </submittedName>
</protein>
<dbReference type="InterPro" id="IPR043128">
    <property type="entry name" value="Rev_trsase/Diguanyl_cyclase"/>
</dbReference>
<dbReference type="InterPro" id="IPR000160">
    <property type="entry name" value="GGDEF_dom"/>
</dbReference>
<dbReference type="CDD" id="cd01948">
    <property type="entry name" value="EAL"/>
    <property type="match status" value="1"/>
</dbReference>
<dbReference type="Proteomes" id="UP000321490">
    <property type="component" value="Unassembled WGS sequence"/>
</dbReference>
<dbReference type="InterPro" id="IPR029787">
    <property type="entry name" value="Nucleotide_cyclase"/>
</dbReference>
<feature type="domain" description="GGDEF" evidence="2">
    <location>
        <begin position="222"/>
        <end position="352"/>
    </location>
</feature>
<evidence type="ECO:0000313" key="3">
    <source>
        <dbReference type="EMBL" id="TWH73963.1"/>
    </source>
</evidence>
<dbReference type="InterPro" id="IPR001633">
    <property type="entry name" value="EAL_dom"/>
</dbReference>
<dbReference type="Pfam" id="PF00990">
    <property type="entry name" value="GGDEF"/>
    <property type="match status" value="1"/>
</dbReference>
<dbReference type="SUPFAM" id="SSF55073">
    <property type="entry name" value="Nucleotide cyclase"/>
    <property type="match status" value="1"/>
</dbReference>